<dbReference type="Gene3D" id="3.30.2020.10">
    <property type="entry name" value="NE0471-like N-terminal domain"/>
    <property type="match status" value="1"/>
</dbReference>
<name>A0A849I3P4_9HYPH</name>
<dbReference type="RefSeq" id="WP_171219868.1">
    <property type="nucleotide sequence ID" value="NZ_JABEPP010000005.1"/>
</dbReference>
<reference evidence="1 2" key="1">
    <citation type="submission" date="2020-04" db="EMBL/GenBank/DDBJ databases">
        <title>Enterovirga sp. isolate from soil.</title>
        <authorList>
            <person name="Chea S."/>
            <person name="Kim D.-U."/>
        </authorList>
    </citation>
    <scope>NUCLEOTIDE SEQUENCE [LARGE SCALE GENOMIC DNA]</scope>
    <source>
        <strain evidence="1 2">DB1703</strain>
    </source>
</reference>
<gene>
    <name evidence="1" type="ORF">HJG44_18930</name>
</gene>
<dbReference type="InterPro" id="IPR018841">
    <property type="entry name" value="DUF2442"/>
</dbReference>
<sequence length="104" mass="11665">MRPHRIAAVEVVRYPVLRITFDDGLSGEYDLSEAIAQGPIYAPLKNETFFRTVSVGSHGHTFGWNLDVLGEEIDFCPDAARIKIETDLVEELAARYKARRTAAE</sequence>
<organism evidence="1 2">
    <name type="scientific">Enterovirga aerilata</name>
    <dbReference type="NCBI Taxonomy" id="2730920"/>
    <lineage>
        <taxon>Bacteria</taxon>
        <taxon>Pseudomonadati</taxon>
        <taxon>Pseudomonadota</taxon>
        <taxon>Alphaproteobacteria</taxon>
        <taxon>Hyphomicrobiales</taxon>
        <taxon>Methylobacteriaceae</taxon>
        <taxon>Enterovirga</taxon>
    </lineage>
</organism>
<accession>A0A849I3P4</accession>
<evidence type="ECO:0000313" key="2">
    <source>
        <dbReference type="Proteomes" id="UP000564885"/>
    </source>
</evidence>
<dbReference type="AlphaFoldDB" id="A0A849I3P4"/>
<comment type="caution">
    <text evidence="1">The sequence shown here is derived from an EMBL/GenBank/DDBJ whole genome shotgun (WGS) entry which is preliminary data.</text>
</comment>
<dbReference type="InterPro" id="IPR036782">
    <property type="entry name" value="NE0471-like_N"/>
</dbReference>
<keyword evidence="2" id="KW-1185">Reference proteome</keyword>
<dbReference type="Proteomes" id="UP000564885">
    <property type="component" value="Unassembled WGS sequence"/>
</dbReference>
<proteinExistence type="predicted"/>
<dbReference type="SUPFAM" id="SSF143880">
    <property type="entry name" value="NE0471 N-terminal domain-like"/>
    <property type="match status" value="1"/>
</dbReference>
<evidence type="ECO:0000313" key="1">
    <source>
        <dbReference type="EMBL" id="NNM74436.1"/>
    </source>
</evidence>
<dbReference type="EMBL" id="JABEPP010000005">
    <property type="protein sequence ID" value="NNM74436.1"/>
    <property type="molecule type" value="Genomic_DNA"/>
</dbReference>
<protein>
    <submittedName>
        <fullName evidence="1">DUF2442 domain-containing protein</fullName>
    </submittedName>
</protein>
<dbReference type="Pfam" id="PF10387">
    <property type="entry name" value="DUF2442"/>
    <property type="match status" value="1"/>
</dbReference>